<evidence type="ECO:0000259" key="8">
    <source>
        <dbReference type="Pfam" id="PF02687"/>
    </source>
</evidence>
<feature type="domain" description="ABC3 transporter permease C-terminal" evidence="8">
    <location>
        <begin position="738"/>
        <end position="854"/>
    </location>
</feature>
<comment type="similarity">
    <text evidence="6">Belongs to the ABC-4 integral membrane protein family.</text>
</comment>
<feature type="transmembrane region" description="Helical" evidence="7">
    <location>
        <begin position="821"/>
        <end position="846"/>
    </location>
</feature>
<keyword evidence="3 7" id="KW-0812">Transmembrane</keyword>
<feature type="transmembrane region" description="Helical" evidence="7">
    <location>
        <begin position="267"/>
        <end position="292"/>
    </location>
</feature>
<dbReference type="InterPro" id="IPR003838">
    <property type="entry name" value="ABC3_permease_C"/>
</dbReference>
<sequence length="863" mass="93933">MNVFHKIALQGLKKNRTRTAVTILGVVLSTVLITGVTTFGVSLLDYMARGAIQKYGGWSAAFLNVDESFVQKRAGDKSVTDTVTFENIGYAELPQAANPGRPYLFIAGFQDETFEALPITLISGRLPEHEGEVLISGSAMKEGGISGKTGDTLELSVGSRMKGEQELSQADPYAAGAETFLPRIEKTYTIVGICRTPVFETEESPGCTLITRTDAGAVSNPLSLFVTLDRARDVYTYAEKAKEGHSCMLNYDVLRIMGISDRPADRVFMVFLYSFGGIVLGIIMTGSVFLIYNSFSISLNERIREIGVLASVGATAKQLRNSVLFEGLCIGAVGIPMGILAGLGGVWAVLSVVSGNFGAILYDGVSLTMKVSAPAVAGAAAVSLITILISAWLPAKKAVSLPVMECIRQTNEIKLESQAMEIPRRRQRIYGLEGTLALKNFKRNKKRCRSIVLSLVLSIVLFVSSNALIKSMQQSAEGFKTVSDYDIGFGTREMEDEELLRLYGRLKAVSGIEESSCRAVIPFSCKVSADELTDAYWEAAGGRSPEEIQEISLEVHFFEDAFYQKILEKLGLSVQEYTGQDGNLAAVAKINDDGGDVEGAKDLADMFRNTSVNLLAAPQMTDGTAGPEQNLNITAVEFVPPDIPPFADGAAEQEVLPYTFEILAPWSMKETLVPSGLPTELKVKGLCFKAEKPSRVVSEMREIITEEGTSSAYTLLNSAEAFEQFQNYMFIAGVFSCIFIGLISLIAAANVFNTISTNIKLRRRELAMLRSVGMSDRDFNKMMRFECAFYGVRALAAGIPLSLLASMLIVKAMSADDTRFLIPWGSMGISVLSVFLVIFVTMMYAVSKIRKENIIDALRDEMT</sequence>
<evidence type="ECO:0000313" key="9">
    <source>
        <dbReference type="EMBL" id="RRK33063.1"/>
    </source>
</evidence>
<dbReference type="GO" id="GO:0022857">
    <property type="term" value="F:transmembrane transporter activity"/>
    <property type="evidence" value="ECO:0007669"/>
    <property type="project" value="TreeGrafter"/>
</dbReference>
<keyword evidence="5 7" id="KW-0472">Membrane</keyword>
<comment type="caution">
    <text evidence="9">The sequence shown here is derived from an EMBL/GenBank/DDBJ whole genome shotgun (WGS) entry which is preliminary data.</text>
</comment>
<feature type="transmembrane region" description="Helical" evidence="7">
    <location>
        <begin position="373"/>
        <end position="395"/>
    </location>
</feature>
<organism evidence="9 10">
    <name type="scientific">Schaedlerella arabinosiphila</name>
    <dbReference type="NCBI Taxonomy" id="2044587"/>
    <lineage>
        <taxon>Bacteria</taxon>
        <taxon>Bacillati</taxon>
        <taxon>Bacillota</taxon>
        <taxon>Clostridia</taxon>
        <taxon>Lachnospirales</taxon>
        <taxon>Lachnospiraceae</taxon>
        <taxon>Schaedlerella</taxon>
    </lineage>
</organism>
<evidence type="ECO:0000256" key="4">
    <source>
        <dbReference type="ARBA" id="ARBA00022989"/>
    </source>
</evidence>
<feature type="transmembrane region" description="Helical" evidence="7">
    <location>
        <begin position="327"/>
        <end position="353"/>
    </location>
</feature>
<evidence type="ECO:0000256" key="3">
    <source>
        <dbReference type="ARBA" id="ARBA00022692"/>
    </source>
</evidence>
<feature type="transmembrane region" description="Helical" evidence="7">
    <location>
        <begin position="787"/>
        <end position="809"/>
    </location>
</feature>
<keyword evidence="4 7" id="KW-1133">Transmembrane helix</keyword>
<gene>
    <name evidence="9" type="ORF">EBB54_18255</name>
</gene>
<dbReference type="Proteomes" id="UP000274920">
    <property type="component" value="Unassembled WGS sequence"/>
</dbReference>
<dbReference type="PANTHER" id="PTHR30572:SF4">
    <property type="entry name" value="ABC TRANSPORTER PERMEASE YTRF"/>
    <property type="match status" value="1"/>
</dbReference>
<dbReference type="AlphaFoldDB" id="A0A426DKA8"/>
<dbReference type="GO" id="GO:0005886">
    <property type="term" value="C:plasma membrane"/>
    <property type="evidence" value="ECO:0007669"/>
    <property type="project" value="UniProtKB-SubCell"/>
</dbReference>
<evidence type="ECO:0000313" key="10">
    <source>
        <dbReference type="Proteomes" id="UP000274920"/>
    </source>
</evidence>
<dbReference type="RefSeq" id="WP_125128428.1">
    <property type="nucleotide sequence ID" value="NZ_RHJS01000002.1"/>
</dbReference>
<dbReference type="PANTHER" id="PTHR30572">
    <property type="entry name" value="MEMBRANE COMPONENT OF TRANSPORTER-RELATED"/>
    <property type="match status" value="1"/>
</dbReference>
<evidence type="ECO:0000256" key="1">
    <source>
        <dbReference type="ARBA" id="ARBA00004651"/>
    </source>
</evidence>
<feature type="transmembrane region" description="Helical" evidence="7">
    <location>
        <begin position="451"/>
        <end position="469"/>
    </location>
</feature>
<evidence type="ECO:0000256" key="5">
    <source>
        <dbReference type="ARBA" id="ARBA00023136"/>
    </source>
</evidence>
<accession>A0A426DKA8</accession>
<dbReference type="Pfam" id="PF02687">
    <property type="entry name" value="FtsX"/>
    <property type="match status" value="2"/>
</dbReference>
<evidence type="ECO:0000256" key="2">
    <source>
        <dbReference type="ARBA" id="ARBA00022475"/>
    </source>
</evidence>
<dbReference type="EMBL" id="RHJS01000002">
    <property type="protein sequence ID" value="RRK33063.1"/>
    <property type="molecule type" value="Genomic_DNA"/>
</dbReference>
<protein>
    <submittedName>
        <fullName evidence="9">ABC transporter permease</fullName>
    </submittedName>
</protein>
<reference evidence="9" key="1">
    <citation type="submission" date="2018-10" db="EMBL/GenBank/DDBJ databases">
        <title>Schaedlerella arabinophila gen. nov. sp. nov., isolated from the mouse intestinal tract and comparative analysis with the genome of the closely related altered Schaedler flora strain ASF502.</title>
        <authorList>
            <person name="Miyake S."/>
            <person name="Soh M."/>
            <person name="Seedorf H."/>
        </authorList>
    </citation>
    <scope>NUCLEOTIDE SEQUENCE [LARGE SCALE GENOMIC DNA]</scope>
    <source>
        <strain evidence="9">DSM 106076</strain>
    </source>
</reference>
<comment type="subcellular location">
    <subcellularLocation>
        <location evidence="1">Cell membrane</location>
        <topology evidence="1">Multi-pass membrane protein</topology>
    </subcellularLocation>
</comment>
<feature type="transmembrane region" description="Helical" evidence="7">
    <location>
        <begin position="728"/>
        <end position="752"/>
    </location>
</feature>
<feature type="domain" description="ABC3 transporter permease C-terminal" evidence="8">
    <location>
        <begin position="278"/>
        <end position="402"/>
    </location>
</feature>
<keyword evidence="2" id="KW-1003">Cell membrane</keyword>
<feature type="transmembrane region" description="Helical" evidence="7">
    <location>
        <begin position="21"/>
        <end position="44"/>
    </location>
</feature>
<proteinExistence type="inferred from homology"/>
<keyword evidence="10" id="KW-1185">Reference proteome</keyword>
<evidence type="ECO:0000256" key="7">
    <source>
        <dbReference type="SAM" id="Phobius"/>
    </source>
</evidence>
<dbReference type="InterPro" id="IPR050250">
    <property type="entry name" value="Macrolide_Exporter_MacB"/>
</dbReference>
<evidence type="ECO:0000256" key="6">
    <source>
        <dbReference type="ARBA" id="ARBA00038076"/>
    </source>
</evidence>
<name>A0A426DKA8_9FIRM</name>